<proteinExistence type="predicted"/>
<dbReference type="SUPFAM" id="SSF75620">
    <property type="entry name" value="Release factor"/>
    <property type="match status" value="1"/>
</dbReference>
<protein>
    <submittedName>
        <fullName evidence="1">Peptide chain release factor 1</fullName>
    </submittedName>
</protein>
<dbReference type="AlphaFoldDB" id="A0A2M8L3I0"/>
<dbReference type="Proteomes" id="UP000231474">
    <property type="component" value="Unassembled WGS sequence"/>
</dbReference>
<name>A0A2M8L3I0_9BACT</name>
<evidence type="ECO:0000313" key="2">
    <source>
        <dbReference type="Proteomes" id="UP000231474"/>
    </source>
</evidence>
<feature type="non-terminal residue" evidence="1">
    <location>
        <position position="1"/>
    </location>
</feature>
<organism evidence="1 2">
    <name type="scientific">Candidatus Shapirobacteria bacterium CG10_big_fil_rev_8_21_14_0_10_40_9</name>
    <dbReference type="NCBI Taxonomy" id="1974888"/>
    <lineage>
        <taxon>Bacteria</taxon>
        <taxon>Candidatus Shapironibacteriota</taxon>
    </lineage>
</organism>
<dbReference type="EMBL" id="PFEK01000043">
    <property type="protein sequence ID" value="PJE67481.1"/>
    <property type="molecule type" value="Genomic_DNA"/>
</dbReference>
<gene>
    <name evidence="1" type="ORF">COU95_02150</name>
</gene>
<sequence>FPQNRITDHRINKSWKNLERIIEGDLEPIIQNLTLKLG</sequence>
<reference evidence="2" key="1">
    <citation type="submission" date="2017-09" db="EMBL/GenBank/DDBJ databases">
        <title>Depth-based differentiation of microbial function through sediment-hosted aquifers and enrichment of novel symbionts in the deep terrestrial subsurface.</title>
        <authorList>
            <person name="Probst A.J."/>
            <person name="Ladd B."/>
            <person name="Jarett J.K."/>
            <person name="Geller-Mcgrath D.E."/>
            <person name="Sieber C.M.K."/>
            <person name="Emerson J.B."/>
            <person name="Anantharaman K."/>
            <person name="Thomas B.C."/>
            <person name="Malmstrom R."/>
            <person name="Stieglmeier M."/>
            <person name="Klingl A."/>
            <person name="Woyke T."/>
            <person name="Ryan C.M."/>
            <person name="Banfield J.F."/>
        </authorList>
    </citation>
    <scope>NUCLEOTIDE SEQUENCE [LARGE SCALE GENOMIC DNA]</scope>
</reference>
<accession>A0A2M8L3I0</accession>
<dbReference type="Gene3D" id="3.30.70.1660">
    <property type="match status" value="1"/>
</dbReference>
<evidence type="ECO:0000313" key="1">
    <source>
        <dbReference type="EMBL" id="PJE67481.1"/>
    </source>
</evidence>
<dbReference type="InterPro" id="IPR045853">
    <property type="entry name" value="Pep_chain_release_fac_I_sf"/>
</dbReference>
<comment type="caution">
    <text evidence="1">The sequence shown here is derived from an EMBL/GenBank/DDBJ whole genome shotgun (WGS) entry which is preliminary data.</text>
</comment>